<dbReference type="InterPro" id="IPR020094">
    <property type="entry name" value="TruA/RsuA/RluB/E/F_N"/>
</dbReference>
<dbReference type="NCBIfam" id="TIGR00071">
    <property type="entry name" value="hisT_truA"/>
    <property type="match status" value="1"/>
</dbReference>
<dbReference type="Gene3D" id="3.30.70.580">
    <property type="entry name" value="Pseudouridine synthase I, catalytic domain, N-terminal subdomain"/>
    <property type="match status" value="1"/>
</dbReference>
<evidence type="ECO:0000256" key="6">
    <source>
        <dbReference type="PIRSR" id="PIRSR001430-2"/>
    </source>
</evidence>
<accession>A0A517QRJ6</accession>
<comment type="similarity">
    <text evidence="1 4 7">Belongs to the tRNA pseudouridine synthase TruA family.</text>
</comment>
<dbReference type="InterPro" id="IPR020097">
    <property type="entry name" value="PsdUridine_synth_TruA_a/b_dom"/>
</dbReference>
<dbReference type="InterPro" id="IPR020095">
    <property type="entry name" value="PsdUridine_synth_TruA_C"/>
</dbReference>
<comment type="function">
    <text evidence="4">Formation of pseudouridine at positions 38, 39 and 40 in the anticodon stem and loop of transfer RNAs.</text>
</comment>
<dbReference type="AlphaFoldDB" id="A0A517QRJ6"/>
<evidence type="ECO:0000256" key="4">
    <source>
        <dbReference type="HAMAP-Rule" id="MF_00171"/>
    </source>
</evidence>
<comment type="caution">
    <text evidence="4">Lacks conserved residue(s) required for the propagation of feature annotation.</text>
</comment>
<proteinExistence type="inferred from homology"/>
<evidence type="ECO:0000313" key="10">
    <source>
        <dbReference type="Proteomes" id="UP000315724"/>
    </source>
</evidence>
<comment type="subunit">
    <text evidence="4">Homodimer.</text>
</comment>
<dbReference type="PANTHER" id="PTHR11142:SF0">
    <property type="entry name" value="TRNA PSEUDOURIDINE SYNTHASE-LIKE 1"/>
    <property type="match status" value="1"/>
</dbReference>
<comment type="catalytic activity">
    <reaction evidence="4 7">
        <text>uridine(38/39/40) in tRNA = pseudouridine(38/39/40) in tRNA</text>
        <dbReference type="Rhea" id="RHEA:22376"/>
        <dbReference type="Rhea" id="RHEA-COMP:10085"/>
        <dbReference type="Rhea" id="RHEA-COMP:10087"/>
        <dbReference type="ChEBI" id="CHEBI:65314"/>
        <dbReference type="ChEBI" id="CHEBI:65315"/>
        <dbReference type="EC" id="5.4.99.12"/>
    </reaction>
</comment>
<keyword evidence="10" id="KW-1185">Reference proteome</keyword>
<evidence type="ECO:0000256" key="7">
    <source>
        <dbReference type="RuleBase" id="RU003792"/>
    </source>
</evidence>
<dbReference type="InterPro" id="IPR001406">
    <property type="entry name" value="PsdUridine_synth_TruA"/>
</dbReference>
<evidence type="ECO:0000256" key="5">
    <source>
        <dbReference type="PIRSR" id="PIRSR001430-1"/>
    </source>
</evidence>
<dbReference type="GO" id="GO:0003723">
    <property type="term" value="F:RNA binding"/>
    <property type="evidence" value="ECO:0007669"/>
    <property type="project" value="InterPro"/>
</dbReference>
<gene>
    <name evidence="4 9" type="primary">truA</name>
    <name evidence="9" type="ORF">Mal48_35060</name>
</gene>
<sequence length="278" mass="31571">MILPSMKTIRLRIAYEGTNYAGWQTQPNQRTIQGEVERAIQKLTGQPVSLLCAGRTDSGVHALGQVASFRSDFSIPPNRWRPALQSKLPDDIVILESDEVPEDFHATFAAKSKRYRYVIYNSVVDHPFWRRFVWRISQKLDAEAMNEAAQSLVGKHDFRSFESHWPNKATSIRTIKELSVHRSGQWDLWSPEHTRSQSRSELQNQPQSDDGDFICLEIEADGFLYNMVRTIMGTLVNVGRGTWTAADIERILHAQDRTIAGGTAPASGLFMAQVYYDV</sequence>
<dbReference type="PANTHER" id="PTHR11142">
    <property type="entry name" value="PSEUDOURIDYLATE SYNTHASE"/>
    <property type="match status" value="1"/>
</dbReference>
<dbReference type="CDD" id="cd02570">
    <property type="entry name" value="PseudoU_synth_EcTruA"/>
    <property type="match status" value="1"/>
</dbReference>
<evidence type="ECO:0000259" key="8">
    <source>
        <dbReference type="Pfam" id="PF01416"/>
    </source>
</evidence>
<dbReference type="InterPro" id="IPR020103">
    <property type="entry name" value="PsdUridine_synth_cat_dom_sf"/>
</dbReference>
<keyword evidence="3 4" id="KW-0413">Isomerase</keyword>
<dbReference type="Proteomes" id="UP000315724">
    <property type="component" value="Chromosome"/>
</dbReference>
<feature type="domain" description="Pseudouridine synthase I TruA alpha/beta" evidence="8">
    <location>
        <begin position="14"/>
        <end position="108"/>
    </location>
</feature>
<dbReference type="HAMAP" id="MF_00171">
    <property type="entry name" value="TruA"/>
    <property type="match status" value="1"/>
</dbReference>
<evidence type="ECO:0000313" key="9">
    <source>
        <dbReference type="EMBL" id="QDT34246.1"/>
    </source>
</evidence>
<dbReference type="PIRSF" id="PIRSF001430">
    <property type="entry name" value="tRNA_psdUrid_synth"/>
    <property type="match status" value="1"/>
</dbReference>
<organism evidence="9 10">
    <name type="scientific">Thalassoglobus polymorphus</name>
    <dbReference type="NCBI Taxonomy" id="2527994"/>
    <lineage>
        <taxon>Bacteria</taxon>
        <taxon>Pseudomonadati</taxon>
        <taxon>Planctomycetota</taxon>
        <taxon>Planctomycetia</taxon>
        <taxon>Planctomycetales</taxon>
        <taxon>Planctomycetaceae</taxon>
        <taxon>Thalassoglobus</taxon>
    </lineage>
</organism>
<dbReference type="Gene3D" id="3.30.70.660">
    <property type="entry name" value="Pseudouridine synthase I, catalytic domain, C-terminal subdomain"/>
    <property type="match status" value="1"/>
</dbReference>
<evidence type="ECO:0000256" key="1">
    <source>
        <dbReference type="ARBA" id="ARBA00009375"/>
    </source>
</evidence>
<dbReference type="KEGG" id="tpol:Mal48_35060"/>
<evidence type="ECO:0000256" key="3">
    <source>
        <dbReference type="ARBA" id="ARBA00023235"/>
    </source>
</evidence>
<dbReference type="EC" id="5.4.99.12" evidence="4"/>
<dbReference type="GO" id="GO:0031119">
    <property type="term" value="P:tRNA pseudouridine synthesis"/>
    <property type="evidence" value="ECO:0007669"/>
    <property type="project" value="UniProtKB-UniRule"/>
</dbReference>
<dbReference type="SUPFAM" id="SSF55120">
    <property type="entry name" value="Pseudouridine synthase"/>
    <property type="match status" value="1"/>
</dbReference>
<keyword evidence="2 4" id="KW-0819">tRNA processing</keyword>
<protein>
    <recommendedName>
        <fullName evidence="4">tRNA pseudouridine synthase A</fullName>
        <ecNumber evidence="4">5.4.99.12</ecNumber>
    </recommendedName>
    <alternativeName>
        <fullName evidence="4">tRNA pseudouridine(38-40) synthase</fullName>
    </alternativeName>
    <alternativeName>
        <fullName evidence="4">tRNA pseudouridylate synthase I</fullName>
    </alternativeName>
    <alternativeName>
        <fullName evidence="4">tRNA-uridine isomerase I</fullName>
    </alternativeName>
</protein>
<dbReference type="GO" id="GO:0160147">
    <property type="term" value="F:tRNA pseudouridine(38-40) synthase activity"/>
    <property type="evidence" value="ECO:0007669"/>
    <property type="project" value="UniProtKB-EC"/>
</dbReference>
<dbReference type="EMBL" id="CP036267">
    <property type="protein sequence ID" value="QDT34246.1"/>
    <property type="molecule type" value="Genomic_DNA"/>
</dbReference>
<evidence type="ECO:0000256" key="2">
    <source>
        <dbReference type="ARBA" id="ARBA00022694"/>
    </source>
</evidence>
<feature type="active site" description="Nucleophile" evidence="4 5">
    <location>
        <position position="57"/>
    </location>
</feature>
<name>A0A517QRJ6_9PLAN</name>
<feature type="domain" description="Pseudouridine synthase I TruA alpha/beta" evidence="8">
    <location>
        <begin position="148"/>
        <end position="277"/>
    </location>
</feature>
<feature type="binding site" evidence="4 6">
    <location>
        <position position="115"/>
    </location>
    <ligand>
        <name>substrate</name>
    </ligand>
</feature>
<dbReference type="FunFam" id="3.30.70.580:FF:000001">
    <property type="entry name" value="tRNA pseudouridine synthase A"/>
    <property type="match status" value="1"/>
</dbReference>
<dbReference type="Pfam" id="PF01416">
    <property type="entry name" value="PseudoU_synth_1"/>
    <property type="match status" value="2"/>
</dbReference>
<reference evidence="9 10" key="1">
    <citation type="submission" date="2019-02" db="EMBL/GenBank/DDBJ databases">
        <title>Deep-cultivation of Planctomycetes and their phenomic and genomic characterization uncovers novel biology.</title>
        <authorList>
            <person name="Wiegand S."/>
            <person name="Jogler M."/>
            <person name="Boedeker C."/>
            <person name="Pinto D."/>
            <person name="Vollmers J."/>
            <person name="Rivas-Marin E."/>
            <person name="Kohn T."/>
            <person name="Peeters S.H."/>
            <person name="Heuer A."/>
            <person name="Rast P."/>
            <person name="Oberbeckmann S."/>
            <person name="Bunk B."/>
            <person name="Jeske O."/>
            <person name="Meyerdierks A."/>
            <person name="Storesund J.E."/>
            <person name="Kallscheuer N."/>
            <person name="Luecker S."/>
            <person name="Lage O.M."/>
            <person name="Pohl T."/>
            <person name="Merkel B.J."/>
            <person name="Hornburger P."/>
            <person name="Mueller R.-W."/>
            <person name="Bruemmer F."/>
            <person name="Labrenz M."/>
            <person name="Spormann A.M."/>
            <person name="Op den Camp H."/>
            <person name="Overmann J."/>
            <person name="Amann R."/>
            <person name="Jetten M.S.M."/>
            <person name="Mascher T."/>
            <person name="Medema M.H."/>
            <person name="Devos D.P."/>
            <person name="Kaster A.-K."/>
            <person name="Ovreas L."/>
            <person name="Rohde M."/>
            <person name="Galperin M.Y."/>
            <person name="Jogler C."/>
        </authorList>
    </citation>
    <scope>NUCLEOTIDE SEQUENCE [LARGE SCALE GENOMIC DNA]</scope>
    <source>
        <strain evidence="9 10">Mal48</strain>
    </source>
</reference>